<accession>A0ABS1U1W8</accession>
<dbReference type="InterPro" id="IPR029052">
    <property type="entry name" value="Metallo-depent_PP-like"/>
</dbReference>
<reference evidence="4 5" key="1">
    <citation type="submission" date="2021-01" db="EMBL/GenBank/DDBJ databases">
        <title>Belnapia mucosa sp. nov. and Belnapia arida sp. nov., isolated from the Tabernas Desert (Almeria, Spain).</title>
        <authorList>
            <person name="Molina-Menor E."/>
            <person name="Vidal-Verdu A."/>
            <person name="Calonge A."/>
            <person name="Satari L."/>
            <person name="Pereto J."/>
            <person name="Porcar M."/>
        </authorList>
    </citation>
    <scope>NUCLEOTIDE SEQUENCE [LARGE SCALE GENOMIC DNA]</scope>
    <source>
        <strain evidence="4 5">T18</strain>
    </source>
</reference>
<evidence type="ECO:0000259" key="3">
    <source>
        <dbReference type="Pfam" id="PF12850"/>
    </source>
</evidence>
<dbReference type="EMBL" id="JAETWB010000003">
    <property type="protein sequence ID" value="MBL6078662.1"/>
    <property type="molecule type" value="Genomic_DNA"/>
</dbReference>
<name>A0ABS1U1W8_9PROT</name>
<dbReference type="Gene3D" id="3.60.21.10">
    <property type="match status" value="1"/>
</dbReference>
<feature type="domain" description="Calcineurin-like phosphoesterase" evidence="3">
    <location>
        <begin position="1"/>
        <end position="179"/>
    </location>
</feature>
<dbReference type="PANTHER" id="PTHR42850:SF2">
    <property type="entry name" value="BLL5683 PROTEIN"/>
    <property type="match status" value="1"/>
</dbReference>
<keyword evidence="5" id="KW-1185">Reference proteome</keyword>
<dbReference type="SUPFAM" id="SSF56300">
    <property type="entry name" value="Metallo-dependent phosphatases"/>
    <property type="match status" value="1"/>
</dbReference>
<dbReference type="Proteomes" id="UP000660885">
    <property type="component" value="Unassembled WGS sequence"/>
</dbReference>
<evidence type="ECO:0000313" key="5">
    <source>
        <dbReference type="Proteomes" id="UP000660885"/>
    </source>
</evidence>
<dbReference type="InterPro" id="IPR050126">
    <property type="entry name" value="Ap4A_hydrolase"/>
</dbReference>
<dbReference type="PIRSF" id="PIRSF000883">
    <property type="entry name" value="Pesterase_MJ0912"/>
    <property type="match status" value="1"/>
</dbReference>
<comment type="similarity">
    <text evidence="1">Belongs to the metallophosphoesterase superfamily. YfcE family.</text>
</comment>
<gene>
    <name evidence="4" type="ORF">JMJ56_11645</name>
</gene>
<evidence type="ECO:0000313" key="4">
    <source>
        <dbReference type="EMBL" id="MBL6078662.1"/>
    </source>
</evidence>
<dbReference type="Pfam" id="PF12850">
    <property type="entry name" value="Metallophos_2"/>
    <property type="match status" value="1"/>
</dbReference>
<feature type="region of interest" description="Disordered" evidence="2">
    <location>
        <begin position="229"/>
        <end position="253"/>
    </location>
</feature>
<protein>
    <submittedName>
        <fullName evidence="4">Metallophosphoesterase family protein</fullName>
    </submittedName>
</protein>
<evidence type="ECO:0000256" key="2">
    <source>
        <dbReference type="SAM" id="MobiDB-lite"/>
    </source>
</evidence>
<dbReference type="InterPro" id="IPR024654">
    <property type="entry name" value="Calcineurin-like_PHP_lpxH"/>
</dbReference>
<dbReference type="PANTHER" id="PTHR42850">
    <property type="entry name" value="METALLOPHOSPHOESTERASE"/>
    <property type="match status" value="1"/>
</dbReference>
<comment type="caution">
    <text evidence="4">The sequence shown here is derived from an EMBL/GenBank/DDBJ whole genome shotgun (WGS) entry which is preliminary data.</text>
</comment>
<proteinExistence type="inferred from homology"/>
<dbReference type="InterPro" id="IPR011152">
    <property type="entry name" value="Pesterase_MJ0912"/>
</dbReference>
<organism evidence="4 5">
    <name type="scientific">Belnapia arida</name>
    <dbReference type="NCBI Taxonomy" id="2804533"/>
    <lineage>
        <taxon>Bacteria</taxon>
        <taxon>Pseudomonadati</taxon>
        <taxon>Pseudomonadota</taxon>
        <taxon>Alphaproteobacteria</taxon>
        <taxon>Acetobacterales</taxon>
        <taxon>Roseomonadaceae</taxon>
        <taxon>Belnapia</taxon>
    </lineage>
</organism>
<sequence length="253" mass="26205">MRIAVLADAHGNLLALEAVLSDLRRQAPDLIVNLGDLATGPFDPAGSADAQIALGCPTLAGNHERNLLEGDDSSGSVAFARPLLSAAHMAWIATLPATLRLADGEVFACHGSPAGGDLDYLLDDVASGRAVLAPDDAIRSRLAGIGSARLVLCGHTHMPRMVRVGDVTVVNPGSIGMPAYADDDPVPHAIEAGAPHARYAVVTREPGGIWSAALHAVAYDWDRAAEQARRNGKPGVARWTATGRVQEISGPSG</sequence>
<dbReference type="RefSeq" id="WP_202831772.1">
    <property type="nucleotide sequence ID" value="NZ_JAETWB010000003.1"/>
</dbReference>
<evidence type="ECO:0000256" key="1">
    <source>
        <dbReference type="ARBA" id="ARBA00008950"/>
    </source>
</evidence>